<dbReference type="EMBL" id="BJYU01000111">
    <property type="protein sequence ID" value="GEO17562.1"/>
    <property type="molecule type" value="Genomic_DNA"/>
</dbReference>
<proteinExistence type="predicted"/>
<reference evidence="1 2" key="1">
    <citation type="submission" date="2019-07" db="EMBL/GenBank/DDBJ databases">
        <title>Whole genome shotgun sequence of Microvirga aerophila NBRC 106136.</title>
        <authorList>
            <person name="Hosoyama A."/>
            <person name="Uohara A."/>
            <person name="Ohji S."/>
            <person name="Ichikawa N."/>
        </authorList>
    </citation>
    <scope>NUCLEOTIDE SEQUENCE [LARGE SCALE GENOMIC DNA]</scope>
    <source>
        <strain evidence="1 2">NBRC 106136</strain>
    </source>
</reference>
<dbReference type="Proteomes" id="UP000321085">
    <property type="component" value="Unassembled WGS sequence"/>
</dbReference>
<evidence type="ECO:0000313" key="1">
    <source>
        <dbReference type="EMBL" id="GEO17562.1"/>
    </source>
</evidence>
<organism evidence="1 2">
    <name type="scientific">Microvirga aerophila</name>
    <dbReference type="NCBI Taxonomy" id="670291"/>
    <lineage>
        <taxon>Bacteria</taxon>
        <taxon>Pseudomonadati</taxon>
        <taxon>Pseudomonadota</taxon>
        <taxon>Alphaproteobacteria</taxon>
        <taxon>Hyphomicrobiales</taxon>
        <taxon>Methylobacteriaceae</taxon>
        <taxon>Microvirga</taxon>
    </lineage>
</organism>
<protein>
    <submittedName>
        <fullName evidence="1">Uncharacterized protein</fullName>
    </submittedName>
</protein>
<comment type="caution">
    <text evidence="1">The sequence shown here is derived from an EMBL/GenBank/DDBJ whole genome shotgun (WGS) entry which is preliminary data.</text>
</comment>
<name>A0A512C028_9HYPH</name>
<gene>
    <name evidence="1" type="ORF">MAE02_52580</name>
</gene>
<accession>A0A512C028</accession>
<evidence type="ECO:0000313" key="2">
    <source>
        <dbReference type="Proteomes" id="UP000321085"/>
    </source>
</evidence>
<sequence>MHNKRSQGSSSWGHLSRLIFNDQVWPTPGGQWSFKRFSVSKSRVPTSMACSAAHMLRKRLDKYARSSQLCEACGWSSLLSVLTETSRPNLRERYRVGDILLKAPYI</sequence>
<keyword evidence="2" id="KW-1185">Reference proteome</keyword>
<dbReference type="AlphaFoldDB" id="A0A512C028"/>